<organism evidence="4">
    <name type="scientific">human gut metagenome</name>
    <dbReference type="NCBI Taxonomy" id="408170"/>
    <lineage>
        <taxon>unclassified sequences</taxon>
        <taxon>metagenomes</taxon>
        <taxon>organismal metagenomes</taxon>
    </lineage>
</organism>
<dbReference type="InterPro" id="IPR050396">
    <property type="entry name" value="Glycosyltr_51/Transpeptidase"/>
</dbReference>
<evidence type="ECO:0000259" key="3">
    <source>
        <dbReference type="Pfam" id="PF00905"/>
    </source>
</evidence>
<gene>
    <name evidence="4" type="ORF">LEA_01519</name>
</gene>
<dbReference type="InterPro" id="IPR012338">
    <property type="entry name" value="Beta-lactam/transpept-like"/>
</dbReference>
<evidence type="ECO:0000313" key="4">
    <source>
        <dbReference type="EMBL" id="EKC80310.1"/>
    </source>
</evidence>
<dbReference type="InterPro" id="IPR001460">
    <property type="entry name" value="PCN-bd_Tpept"/>
</dbReference>
<feature type="domain" description="Penicillin-binding protein transpeptidase" evidence="3">
    <location>
        <begin position="41"/>
        <end position="195"/>
    </location>
</feature>
<name>K1UQ32_9ZZZZ</name>
<dbReference type="PANTHER" id="PTHR32282:SF33">
    <property type="entry name" value="PEPTIDOGLYCAN GLYCOSYLTRANSFERASE"/>
    <property type="match status" value="1"/>
</dbReference>
<dbReference type="SUPFAM" id="SSF56601">
    <property type="entry name" value="beta-lactamase/transpeptidase-like"/>
    <property type="match status" value="1"/>
</dbReference>
<evidence type="ECO:0000256" key="2">
    <source>
        <dbReference type="ARBA" id="ARBA00022679"/>
    </source>
</evidence>
<evidence type="ECO:0000256" key="1">
    <source>
        <dbReference type="ARBA" id="ARBA00022676"/>
    </source>
</evidence>
<protein>
    <submittedName>
        <fullName evidence="4">Penicillin-binding protein, 1A family</fullName>
    </submittedName>
</protein>
<dbReference type="AlphaFoldDB" id="K1UQ32"/>
<reference evidence="4" key="1">
    <citation type="journal article" date="2013" name="Environ. Microbiol.">
        <title>Microbiota from the distal guts of lean and obese adolescents exhibit partial functional redundancy besides clear differences in community structure.</title>
        <authorList>
            <person name="Ferrer M."/>
            <person name="Ruiz A."/>
            <person name="Lanza F."/>
            <person name="Haange S.B."/>
            <person name="Oberbach A."/>
            <person name="Till H."/>
            <person name="Bargiela R."/>
            <person name="Campoy C."/>
            <person name="Segura M.T."/>
            <person name="Richter M."/>
            <person name="von Bergen M."/>
            <person name="Seifert J."/>
            <person name="Suarez A."/>
        </authorList>
    </citation>
    <scope>NUCLEOTIDE SEQUENCE</scope>
</reference>
<dbReference type="Gene3D" id="3.40.710.10">
    <property type="entry name" value="DD-peptidase/beta-lactamase superfamily"/>
    <property type="match status" value="1"/>
</dbReference>
<dbReference type="GO" id="GO:0008658">
    <property type="term" value="F:penicillin binding"/>
    <property type="evidence" value="ECO:0007669"/>
    <property type="project" value="InterPro"/>
</dbReference>
<sequence>MINYSSPMADTPYYLKSDHQVLDTDRCLKLGLSTDKYNAANQSRDDVWRDWPTNYDGVGGDGATMLVYDALRRSYNTIAVWIGSYVGAEELFSFAHDTLNCTYLDPEHDVDLAPLVLGSQSQGLTVVELAGAYSIFNDGKFTTPHYWTEIYDSDGNLYLDNSKRVTTVQAIDPAAATIMNRLLSNVWKKPGTANGMKPETE</sequence>
<dbReference type="GO" id="GO:0009252">
    <property type="term" value="P:peptidoglycan biosynthetic process"/>
    <property type="evidence" value="ECO:0007669"/>
    <property type="project" value="TreeGrafter"/>
</dbReference>
<dbReference type="GO" id="GO:0008955">
    <property type="term" value="F:peptidoglycan glycosyltransferase activity"/>
    <property type="evidence" value="ECO:0007669"/>
    <property type="project" value="TreeGrafter"/>
</dbReference>
<proteinExistence type="predicted"/>
<dbReference type="EMBL" id="AJWY01001056">
    <property type="protein sequence ID" value="EKC80310.1"/>
    <property type="molecule type" value="Genomic_DNA"/>
</dbReference>
<feature type="non-terminal residue" evidence="4">
    <location>
        <position position="201"/>
    </location>
</feature>
<dbReference type="GO" id="GO:0030288">
    <property type="term" value="C:outer membrane-bounded periplasmic space"/>
    <property type="evidence" value="ECO:0007669"/>
    <property type="project" value="TreeGrafter"/>
</dbReference>
<keyword evidence="1" id="KW-0328">Glycosyltransferase</keyword>
<accession>K1UQ32</accession>
<dbReference type="PANTHER" id="PTHR32282">
    <property type="entry name" value="BINDING PROTEIN TRANSPEPTIDASE, PUTATIVE-RELATED"/>
    <property type="match status" value="1"/>
</dbReference>
<comment type="caution">
    <text evidence="4">The sequence shown here is derived from an EMBL/GenBank/DDBJ whole genome shotgun (WGS) entry which is preliminary data.</text>
</comment>
<keyword evidence="2" id="KW-0808">Transferase</keyword>
<dbReference type="Pfam" id="PF00905">
    <property type="entry name" value="Transpeptidase"/>
    <property type="match status" value="1"/>
</dbReference>